<dbReference type="SMART" id="SM00292">
    <property type="entry name" value="BRCT"/>
    <property type="match status" value="1"/>
</dbReference>
<dbReference type="InterPro" id="IPR001357">
    <property type="entry name" value="BRCT_dom"/>
</dbReference>
<dbReference type="Pfam" id="PF00533">
    <property type="entry name" value="BRCT"/>
    <property type="match status" value="1"/>
</dbReference>
<dbReference type="SUPFAM" id="SSF52113">
    <property type="entry name" value="BRCT domain"/>
    <property type="match status" value="1"/>
</dbReference>
<dbReference type="InterPro" id="IPR043151">
    <property type="entry name" value="BAH_sf"/>
</dbReference>
<feature type="region of interest" description="Disordered" evidence="1">
    <location>
        <begin position="272"/>
        <end position="310"/>
    </location>
</feature>
<dbReference type="RefSeq" id="XP_002676291.1">
    <property type="nucleotide sequence ID" value="XM_002676245.1"/>
</dbReference>
<feature type="region of interest" description="Disordered" evidence="1">
    <location>
        <begin position="719"/>
        <end position="738"/>
    </location>
</feature>
<feature type="region of interest" description="Disordered" evidence="1">
    <location>
        <begin position="1"/>
        <end position="26"/>
    </location>
</feature>
<evidence type="ECO:0000259" key="2">
    <source>
        <dbReference type="PROSITE" id="PS50172"/>
    </source>
</evidence>
<dbReference type="CDD" id="cd04370">
    <property type="entry name" value="BAH"/>
    <property type="match status" value="1"/>
</dbReference>
<dbReference type="GeneID" id="8853117"/>
<reference evidence="4 5" key="1">
    <citation type="journal article" date="2010" name="Cell">
        <title>The genome of Naegleria gruberi illuminates early eukaryotic versatility.</title>
        <authorList>
            <person name="Fritz-Laylin L.K."/>
            <person name="Prochnik S.E."/>
            <person name="Ginger M.L."/>
            <person name="Dacks J.B."/>
            <person name="Carpenter M.L."/>
            <person name="Field M.C."/>
            <person name="Kuo A."/>
            <person name="Paredez A."/>
            <person name="Chapman J."/>
            <person name="Pham J."/>
            <person name="Shu S."/>
            <person name="Neupane R."/>
            <person name="Cipriano M."/>
            <person name="Mancuso J."/>
            <person name="Tu H."/>
            <person name="Salamov A."/>
            <person name="Lindquist E."/>
            <person name="Shapiro H."/>
            <person name="Lucas S."/>
            <person name="Grigoriev I.V."/>
            <person name="Cande W.Z."/>
            <person name="Fulton C."/>
            <person name="Rokhsar D.S."/>
            <person name="Dawson S.C."/>
        </authorList>
    </citation>
    <scope>NUCLEOTIDE SEQUENCE [LARGE SCALE GENOMIC DNA]</scope>
    <source>
        <strain evidence="4 5">NEG-M</strain>
    </source>
</reference>
<evidence type="ECO:0000256" key="1">
    <source>
        <dbReference type="SAM" id="MobiDB-lite"/>
    </source>
</evidence>
<dbReference type="InParanoid" id="D2VI74"/>
<feature type="region of interest" description="Disordered" evidence="1">
    <location>
        <begin position="744"/>
        <end position="776"/>
    </location>
</feature>
<dbReference type="InterPro" id="IPR001025">
    <property type="entry name" value="BAH_dom"/>
</dbReference>
<feature type="domain" description="BAH" evidence="3">
    <location>
        <begin position="525"/>
        <end position="679"/>
    </location>
</feature>
<evidence type="ECO:0000259" key="3">
    <source>
        <dbReference type="PROSITE" id="PS51038"/>
    </source>
</evidence>
<dbReference type="EMBL" id="GG738873">
    <property type="protein sequence ID" value="EFC43547.1"/>
    <property type="molecule type" value="Genomic_DNA"/>
</dbReference>
<organism evidence="5">
    <name type="scientific">Naegleria gruberi</name>
    <name type="common">Amoeba</name>
    <dbReference type="NCBI Taxonomy" id="5762"/>
    <lineage>
        <taxon>Eukaryota</taxon>
        <taxon>Discoba</taxon>
        <taxon>Heterolobosea</taxon>
        <taxon>Tetramitia</taxon>
        <taxon>Eutetramitia</taxon>
        <taxon>Vahlkampfiidae</taxon>
        <taxon>Naegleria</taxon>
    </lineage>
</organism>
<keyword evidence="5" id="KW-1185">Reference proteome</keyword>
<accession>D2VI74</accession>
<dbReference type="PROSITE" id="PS50172">
    <property type="entry name" value="BRCT"/>
    <property type="match status" value="1"/>
</dbReference>
<dbReference type="GO" id="GO:0003682">
    <property type="term" value="F:chromatin binding"/>
    <property type="evidence" value="ECO:0007669"/>
    <property type="project" value="InterPro"/>
</dbReference>
<feature type="region of interest" description="Disordered" evidence="1">
    <location>
        <begin position="408"/>
        <end position="450"/>
    </location>
</feature>
<dbReference type="AlphaFoldDB" id="D2VI74"/>
<dbReference type="InterPro" id="IPR036420">
    <property type="entry name" value="BRCT_dom_sf"/>
</dbReference>
<dbReference type="Gene3D" id="2.30.30.490">
    <property type="match status" value="1"/>
</dbReference>
<dbReference type="VEuPathDB" id="AmoebaDB:NAEGRDRAFT_80054"/>
<feature type="domain" description="BRCT" evidence="2">
    <location>
        <begin position="75"/>
        <end position="167"/>
    </location>
</feature>
<sequence length="776" mass="88992">MNITNFKTEDDERTDDESVSSEQSSSYNQGFILDNSEGLNQQQHNDYSATATDQHVIVQAAAETTNDMYNSHFGLQEKIFEGFLVCFSQALLDPHLEDLKFKIISNGGQFFDAPNEKVNILITPNSNNHDKERINHALKYHLPIVYEHYVTDCISVGTRLDWSQYCIPSDQDEKPNLPNSGTTVSEHFHQQQHNPHAPTFNVRLFVKGSRHTTFTEEFPEVLYTLTWKHKYDVRIVCSEKIFAGKNQVKIMEGIDMFLVMGYNDRIPVFPEDPTSPVADGKTSSKKKKATVSKKKGSSQPKKSEDKSTINISSLHRSSDEEIVIRFGINSLYCSKRFQYMPFRLCVKYTPTDSSDDYHFTIFSAEFKTFVKKDANISKYLNQPMPLNPTVKVVTKACTTTTKVDYSKFTTGCTSPKQQTGKKTKKGSTTKKRKKETQPEEGEMINQYAPNPYIDPNANPWPMNDMNMMYNPFLPMFPNHMPQMYSSHDPNAQLYPMSSGMSWLGEPVGLNDNGDYFYAHLLKDGIVYRVNDIVFVSPEDCDSEDRQDKDEALDERKDIEKYWVCKIVNFVQTKNDEMRFVGQWYYRWSDLQGFGCNIEEATNQSKCRKHHDYPCEKEIFLTHEDMHYGPLVSIKGKCQAKFMDPDIQLDIEEKKWLEKDNHFFFQCGFNRNKIEMFGLQAHEQQPSIHTVHHHHQPMTPLGYHGMQPMPVADMSNAMSQMGQMPHPSPLNPGLFPGMTPLPSNPFAPWTPSPFPSFPTSSLEPPLKKSNVGSSSDR</sequence>
<dbReference type="KEGG" id="ngr:NAEGRDRAFT_80054"/>
<feature type="compositionally biased region" description="Acidic residues" evidence="1">
    <location>
        <begin position="9"/>
        <end position="19"/>
    </location>
</feature>
<dbReference type="Pfam" id="PF01426">
    <property type="entry name" value="BAH"/>
    <property type="match status" value="1"/>
</dbReference>
<evidence type="ECO:0000313" key="5">
    <source>
        <dbReference type="Proteomes" id="UP000006671"/>
    </source>
</evidence>
<gene>
    <name evidence="4" type="ORF">NAEGRDRAFT_80054</name>
</gene>
<dbReference type="Gene3D" id="3.40.50.10190">
    <property type="entry name" value="BRCT domain"/>
    <property type="match status" value="1"/>
</dbReference>
<dbReference type="PROSITE" id="PS51038">
    <property type="entry name" value="BAH"/>
    <property type="match status" value="1"/>
</dbReference>
<dbReference type="OrthoDB" id="10333466at2759"/>
<protein>
    <submittedName>
        <fullName evidence="4">BRCT domain-containing protein</fullName>
    </submittedName>
</protein>
<feature type="compositionally biased region" description="Pro residues" evidence="1">
    <location>
        <begin position="744"/>
        <end position="755"/>
    </location>
</feature>
<feature type="compositionally biased region" description="Basic residues" evidence="1">
    <location>
        <begin position="283"/>
        <end position="296"/>
    </location>
</feature>
<dbReference type="OMA" id="VMGYNDR"/>
<dbReference type="Proteomes" id="UP000006671">
    <property type="component" value="Unassembled WGS sequence"/>
</dbReference>
<name>D2VI74_NAEGR</name>
<proteinExistence type="predicted"/>
<evidence type="ECO:0000313" key="4">
    <source>
        <dbReference type="EMBL" id="EFC43547.1"/>
    </source>
</evidence>
<feature type="compositionally biased region" description="Basic residues" evidence="1">
    <location>
        <begin position="419"/>
        <end position="434"/>
    </location>
</feature>